<dbReference type="GO" id="GO:0004540">
    <property type="term" value="F:RNA nuclease activity"/>
    <property type="evidence" value="ECO:0007669"/>
    <property type="project" value="TreeGrafter"/>
</dbReference>
<keyword evidence="3 13" id="KW-0540">Nuclease</keyword>
<dbReference type="Pfam" id="PF00074">
    <property type="entry name" value="RnaseA"/>
    <property type="match status" value="1"/>
</dbReference>
<dbReference type="Ensembl" id="ENSCGRT00001018284.1">
    <property type="protein sequence ID" value="ENSCGRP00001014047.1"/>
    <property type="gene ID" value="ENSCGRG00001015041.1"/>
</dbReference>
<comment type="similarity">
    <text evidence="1 13">Belongs to the pancreatic ribonuclease family.</text>
</comment>
<name>A0A061INR9_CRIGR</name>
<keyword evidence="5 13" id="KW-0255">Endonuclease</keyword>
<evidence type="ECO:0000313" key="17">
    <source>
        <dbReference type="Proteomes" id="UP000030759"/>
    </source>
</evidence>
<evidence type="ECO:0000256" key="7">
    <source>
        <dbReference type="ARBA" id="ARBA00023157"/>
    </source>
</evidence>
<dbReference type="GO" id="GO:0005615">
    <property type="term" value="C:extracellular space"/>
    <property type="evidence" value="ECO:0007669"/>
    <property type="project" value="TreeGrafter"/>
</dbReference>
<dbReference type="PANTHER" id="PTHR11437">
    <property type="entry name" value="RIBONUCLEASE"/>
    <property type="match status" value="1"/>
</dbReference>
<evidence type="ECO:0000256" key="5">
    <source>
        <dbReference type="ARBA" id="ARBA00022759"/>
    </source>
</evidence>
<dbReference type="FunFam" id="3.10.130.10:FF:000001">
    <property type="entry name" value="Ribonuclease pancreatic"/>
    <property type="match status" value="1"/>
</dbReference>
<evidence type="ECO:0000256" key="13">
    <source>
        <dbReference type="RuleBase" id="RU000651"/>
    </source>
</evidence>
<keyword evidence="8" id="KW-0325">Glycoprotein</keyword>
<reference evidence="15" key="2">
    <citation type="submission" date="2013-03" db="EMBL/GenBank/DDBJ databases">
        <title>Chinese hamster genome sequenced from sorted chromosomes.</title>
        <authorList>
            <person name="Brinkrolf K."/>
            <person name="Rupp O."/>
            <person name="Laux H."/>
            <person name="Kollin F."/>
            <person name="Ernst W."/>
            <person name="Linke B."/>
            <person name="Kofler R."/>
            <person name="Romand S."/>
            <person name="Hesse F."/>
            <person name="Budach W.E."/>
            <person name="Galosy S."/>
            <person name="Muller D."/>
            <person name="Noll T."/>
            <person name="Wienberg J."/>
            <person name="Jostock T."/>
            <person name="Leonard M."/>
            <person name="Grillari J."/>
            <person name="Tauch A."/>
            <person name="Goesmann A."/>
            <person name="Helk B."/>
            <person name="Mott J.E."/>
            <person name="Puehler A."/>
            <person name="Borth N."/>
        </authorList>
    </citation>
    <scope>NUCLEOTIDE SEQUENCE</scope>
    <source>
        <strain evidence="15">17A/GY</strain>
    </source>
</reference>
<organism evidence="15 17">
    <name type="scientific">Cricetulus griseus</name>
    <name type="common">Chinese hamster</name>
    <name type="synonym">Cricetulus barabensis griseus</name>
    <dbReference type="NCBI Taxonomy" id="10029"/>
    <lineage>
        <taxon>Eukaryota</taxon>
        <taxon>Metazoa</taxon>
        <taxon>Chordata</taxon>
        <taxon>Craniata</taxon>
        <taxon>Vertebrata</taxon>
        <taxon>Euteleostomi</taxon>
        <taxon>Mammalia</taxon>
        <taxon>Eutheria</taxon>
        <taxon>Euarchontoglires</taxon>
        <taxon>Glires</taxon>
        <taxon>Rodentia</taxon>
        <taxon>Myomorpha</taxon>
        <taxon>Muroidea</taxon>
        <taxon>Cricetidae</taxon>
        <taxon>Cricetinae</taxon>
        <taxon>Cricetulus</taxon>
    </lineage>
</organism>
<evidence type="ECO:0000256" key="9">
    <source>
        <dbReference type="ARBA" id="ARBA00025216"/>
    </source>
</evidence>
<accession>A0A061INR9</accession>
<evidence type="ECO:0000313" key="16">
    <source>
        <dbReference type="Ensembl" id="ENSCGRP00001014047.1"/>
    </source>
</evidence>
<dbReference type="Proteomes" id="UP000694386">
    <property type="component" value="Unplaced"/>
</dbReference>
<evidence type="ECO:0000256" key="12">
    <source>
        <dbReference type="ARBA" id="ARBA00029971"/>
    </source>
</evidence>
<evidence type="ECO:0000313" key="15">
    <source>
        <dbReference type="EMBL" id="ERE89951.1"/>
    </source>
</evidence>
<evidence type="ECO:0000256" key="1">
    <source>
        <dbReference type="ARBA" id="ARBA00005600"/>
    </source>
</evidence>
<keyword evidence="7" id="KW-1015">Disulfide bond</keyword>
<protein>
    <recommendedName>
        <fullName evidence="2">Ribonuclease pancreatic</fullName>
    </recommendedName>
    <alternativeName>
        <fullName evidence="11">RNase 1</fullName>
    </alternativeName>
    <alternativeName>
        <fullName evidence="12">RNase A</fullName>
    </alternativeName>
</protein>
<dbReference type="InterPro" id="IPR023411">
    <property type="entry name" value="RNaseA_AS"/>
</dbReference>
<evidence type="ECO:0000256" key="3">
    <source>
        <dbReference type="ARBA" id="ARBA00022722"/>
    </source>
</evidence>
<evidence type="ECO:0000256" key="10">
    <source>
        <dbReference type="ARBA" id="ARBA00026049"/>
    </source>
</evidence>
<keyword evidence="4 13" id="KW-0732">Signal</keyword>
<reference evidence="16" key="3">
    <citation type="submission" date="2025-05" db="UniProtKB">
        <authorList>
            <consortium name="Ensembl"/>
        </authorList>
    </citation>
    <scope>IDENTIFICATION</scope>
</reference>
<gene>
    <name evidence="16" type="primary">Ear10</name>
    <name evidence="15" type="ORF">H671_1g1976</name>
</gene>
<dbReference type="GO" id="GO:0004519">
    <property type="term" value="F:endonuclease activity"/>
    <property type="evidence" value="ECO:0007669"/>
    <property type="project" value="UniProtKB-KW"/>
</dbReference>
<evidence type="ECO:0000256" key="2">
    <source>
        <dbReference type="ARBA" id="ARBA00015595"/>
    </source>
</evidence>
<proteinExistence type="inferred from homology"/>
<dbReference type="AlphaFoldDB" id="A0A061INR9"/>
<dbReference type="InterPro" id="IPR036816">
    <property type="entry name" value="RNaseA-like_dom_sf"/>
</dbReference>
<dbReference type="Proteomes" id="UP000030759">
    <property type="component" value="Unassembled WGS sequence"/>
</dbReference>
<evidence type="ECO:0000259" key="14">
    <source>
        <dbReference type="SMART" id="SM00092"/>
    </source>
</evidence>
<dbReference type="CDD" id="cd06265">
    <property type="entry name" value="RNase_A_canonical"/>
    <property type="match status" value="1"/>
</dbReference>
<dbReference type="InterPro" id="IPR023412">
    <property type="entry name" value="RNaseA_domain"/>
</dbReference>
<dbReference type="SUPFAM" id="SSF54076">
    <property type="entry name" value="RNase A-like"/>
    <property type="match status" value="1"/>
</dbReference>
<keyword evidence="6 13" id="KW-0378">Hydrolase</keyword>
<evidence type="ECO:0000256" key="4">
    <source>
        <dbReference type="ARBA" id="ARBA00022729"/>
    </source>
</evidence>
<comment type="function">
    <text evidence="9">Endonuclease that catalyzes the cleavage of RNA on the 3' side of pyrimidine nucleotides. Acts on single-stranded and double-stranded RNA.</text>
</comment>
<sequence>MGVKLLESRLCLPLLLGFVIMVASFQIPPGLTPSQWFEIQHVNNRTNLRCNPEMRVVNGYTRRCKNINTFLNTSFAAVARVCGEPNTNCTRSPGTNCHNSSAPVSLTYCNLTSRGSHYTQCQYQMTPATMFYRVACDNSTPQDNGSYAVVPVHLDDIY</sequence>
<evidence type="ECO:0000256" key="11">
    <source>
        <dbReference type="ARBA" id="ARBA00029964"/>
    </source>
</evidence>
<feature type="signal peptide" evidence="13">
    <location>
        <begin position="1"/>
        <end position="24"/>
    </location>
</feature>
<dbReference type="Gene3D" id="3.10.130.10">
    <property type="entry name" value="Ribonuclease A-like domain"/>
    <property type="match status" value="1"/>
</dbReference>
<reference evidence="17" key="1">
    <citation type="journal article" date="2013" name="Nat. Biotechnol.">
        <title>Chinese hamster genome sequenced from sorted chromosomes.</title>
        <authorList>
            <person name="Brinkrolf K."/>
            <person name="Rupp O."/>
            <person name="Laux H."/>
            <person name="Kollin F."/>
            <person name="Ernst W."/>
            <person name="Linke B."/>
            <person name="Kofler R."/>
            <person name="Romand S."/>
            <person name="Hesse F."/>
            <person name="Budach W.E."/>
            <person name="Galosy S."/>
            <person name="Muller D."/>
            <person name="Noll T."/>
            <person name="Wienberg J."/>
            <person name="Jostock T."/>
            <person name="Leonard M."/>
            <person name="Grillari J."/>
            <person name="Tauch A."/>
            <person name="Goesmann A."/>
            <person name="Helk B."/>
            <person name="Mott J.E."/>
            <person name="Puhler A."/>
            <person name="Borth N."/>
        </authorList>
    </citation>
    <scope>NUCLEOTIDE SEQUENCE [LARGE SCALE GENOMIC DNA]</scope>
    <source>
        <strain evidence="17">17A/GY</strain>
    </source>
</reference>
<dbReference type="EMBL" id="KE664422">
    <property type="protein sequence ID" value="ERE89951.1"/>
    <property type="molecule type" value="Genomic_DNA"/>
</dbReference>
<dbReference type="GO" id="GO:0003676">
    <property type="term" value="F:nucleic acid binding"/>
    <property type="evidence" value="ECO:0007669"/>
    <property type="project" value="InterPro"/>
</dbReference>
<dbReference type="PRINTS" id="PR00794">
    <property type="entry name" value="RIBONUCLEASE"/>
</dbReference>
<dbReference type="SMART" id="SM00092">
    <property type="entry name" value="RNAse_Pc"/>
    <property type="match status" value="1"/>
</dbReference>
<dbReference type="GO" id="GO:0002227">
    <property type="term" value="P:innate immune response in mucosa"/>
    <property type="evidence" value="ECO:0007669"/>
    <property type="project" value="TreeGrafter"/>
</dbReference>
<feature type="domain" description="Ribonuclease A-domain" evidence="14">
    <location>
        <begin position="30"/>
        <end position="158"/>
    </location>
</feature>
<feature type="chain" id="PRO_5044513416" description="Ribonuclease pancreatic" evidence="13">
    <location>
        <begin position="25"/>
        <end position="158"/>
    </location>
</feature>
<dbReference type="InterPro" id="IPR001427">
    <property type="entry name" value="RNaseA"/>
</dbReference>
<evidence type="ECO:0000256" key="8">
    <source>
        <dbReference type="ARBA" id="ARBA00023180"/>
    </source>
</evidence>
<dbReference type="PANTHER" id="PTHR11437:SF3">
    <property type="entry name" value="EOSINOPHIL CATIONIC PROTEIN"/>
    <property type="match status" value="1"/>
</dbReference>
<dbReference type="PROSITE" id="PS00127">
    <property type="entry name" value="RNASE_PANCREATIC"/>
    <property type="match status" value="1"/>
</dbReference>
<dbReference type="GO" id="GO:0050830">
    <property type="term" value="P:defense response to Gram-positive bacterium"/>
    <property type="evidence" value="ECO:0007669"/>
    <property type="project" value="TreeGrafter"/>
</dbReference>
<dbReference type="GO" id="GO:0006935">
    <property type="term" value="P:chemotaxis"/>
    <property type="evidence" value="ECO:0007669"/>
    <property type="project" value="TreeGrafter"/>
</dbReference>
<dbReference type="GO" id="GO:0016787">
    <property type="term" value="F:hydrolase activity"/>
    <property type="evidence" value="ECO:0007669"/>
    <property type="project" value="UniProtKB-KW"/>
</dbReference>
<comment type="subunit">
    <text evidence="10">Monomer. Interacts with and forms tight 1:1 complexes with RNH1. Dimerization of two such complexes may occur. Interaction with RNH1 inhibits this protein.</text>
</comment>
<evidence type="ECO:0000256" key="6">
    <source>
        <dbReference type="ARBA" id="ARBA00022801"/>
    </source>
</evidence>